<proteinExistence type="predicted"/>
<sequence>MMKNNIIHKLRKDTWKGTLLPVEYTSKEYYDVNMQRIDDGFQISIQKKKFTKPFMHSLEDCEYPDKLYEDWWEDAEAFGITEDNKLLAAIEICPESWTNRLIITELFVDEKLRGQGYGKKLLDIAKKITVEKNYRTLILETQSSNINAVDFYLHAGFTLIGFDSCCYTNTDLERKEIRLNMGWFPIKTK</sequence>
<dbReference type="CDD" id="cd04301">
    <property type="entry name" value="NAT_SF"/>
    <property type="match status" value="1"/>
</dbReference>
<name>A0A412PHF1_9FIRM</name>
<dbReference type="Pfam" id="PF00583">
    <property type="entry name" value="Acetyltransf_1"/>
    <property type="match status" value="1"/>
</dbReference>
<dbReference type="RefSeq" id="WP_118764093.1">
    <property type="nucleotide sequence ID" value="NZ_CABJCF010000001.1"/>
</dbReference>
<dbReference type="InterPro" id="IPR016181">
    <property type="entry name" value="Acyl_CoA_acyltransferase"/>
</dbReference>
<reference evidence="4 5" key="1">
    <citation type="submission" date="2018-08" db="EMBL/GenBank/DDBJ databases">
        <title>A genome reference for cultivated species of the human gut microbiota.</title>
        <authorList>
            <person name="Zou Y."/>
            <person name="Xue W."/>
            <person name="Luo G."/>
        </authorList>
    </citation>
    <scope>NUCLEOTIDE SEQUENCE [LARGE SCALE GENOMIC DNA]</scope>
    <source>
        <strain evidence="4 5">AF18-46</strain>
    </source>
</reference>
<keyword evidence="1 4" id="KW-0808">Transferase</keyword>
<dbReference type="Gene3D" id="3.40.630.30">
    <property type="match status" value="1"/>
</dbReference>
<dbReference type="InterPro" id="IPR051556">
    <property type="entry name" value="N-term/lysine_N-AcTrnsfr"/>
</dbReference>
<evidence type="ECO:0000313" key="5">
    <source>
        <dbReference type="Proteomes" id="UP000284731"/>
    </source>
</evidence>
<dbReference type="InterPro" id="IPR000182">
    <property type="entry name" value="GNAT_dom"/>
</dbReference>
<dbReference type="PROSITE" id="PS51186">
    <property type="entry name" value="GNAT"/>
    <property type="match status" value="1"/>
</dbReference>
<feature type="domain" description="N-acetyltransferase" evidence="3">
    <location>
        <begin position="27"/>
        <end position="178"/>
    </location>
</feature>
<dbReference type="AlphaFoldDB" id="A0A412PHF1"/>
<dbReference type="PANTHER" id="PTHR42919">
    <property type="entry name" value="N-ALPHA-ACETYLTRANSFERASE"/>
    <property type="match status" value="1"/>
</dbReference>
<dbReference type="PANTHER" id="PTHR42919:SF8">
    <property type="entry name" value="N-ALPHA-ACETYLTRANSFERASE 50"/>
    <property type="match status" value="1"/>
</dbReference>
<evidence type="ECO:0000256" key="2">
    <source>
        <dbReference type="ARBA" id="ARBA00023315"/>
    </source>
</evidence>
<protein>
    <submittedName>
        <fullName evidence="4">GNAT family N-acetyltransferase</fullName>
    </submittedName>
</protein>
<organism evidence="4 5">
    <name type="scientific">Solobacterium moorei</name>
    <dbReference type="NCBI Taxonomy" id="102148"/>
    <lineage>
        <taxon>Bacteria</taxon>
        <taxon>Bacillati</taxon>
        <taxon>Bacillota</taxon>
        <taxon>Erysipelotrichia</taxon>
        <taxon>Erysipelotrichales</taxon>
        <taxon>Erysipelotrichaceae</taxon>
        <taxon>Solobacterium</taxon>
    </lineage>
</organism>
<gene>
    <name evidence="4" type="ORF">DWX20_00595</name>
</gene>
<evidence type="ECO:0000313" key="4">
    <source>
        <dbReference type="EMBL" id="RGT57581.1"/>
    </source>
</evidence>
<evidence type="ECO:0000259" key="3">
    <source>
        <dbReference type="PROSITE" id="PS51186"/>
    </source>
</evidence>
<dbReference type="GO" id="GO:0016747">
    <property type="term" value="F:acyltransferase activity, transferring groups other than amino-acyl groups"/>
    <property type="evidence" value="ECO:0007669"/>
    <property type="project" value="InterPro"/>
</dbReference>
<dbReference type="Proteomes" id="UP000284731">
    <property type="component" value="Unassembled WGS sequence"/>
</dbReference>
<evidence type="ECO:0000256" key="1">
    <source>
        <dbReference type="ARBA" id="ARBA00022679"/>
    </source>
</evidence>
<keyword evidence="2" id="KW-0012">Acyltransferase</keyword>
<accession>A0A412PHF1</accession>
<dbReference type="EMBL" id="QRWX01000001">
    <property type="protein sequence ID" value="RGT57581.1"/>
    <property type="molecule type" value="Genomic_DNA"/>
</dbReference>
<dbReference type="SUPFAM" id="SSF55729">
    <property type="entry name" value="Acyl-CoA N-acyltransferases (Nat)"/>
    <property type="match status" value="1"/>
</dbReference>
<comment type="caution">
    <text evidence="4">The sequence shown here is derived from an EMBL/GenBank/DDBJ whole genome shotgun (WGS) entry which is preliminary data.</text>
</comment>